<dbReference type="Gene3D" id="2.60.40.2340">
    <property type="match status" value="3"/>
</dbReference>
<accession>A0ABV9FJ87</accession>
<dbReference type="Proteomes" id="UP001596028">
    <property type="component" value="Unassembled WGS sequence"/>
</dbReference>
<dbReference type="InterPro" id="IPR032186">
    <property type="entry name" value="DUF5018"/>
</dbReference>
<protein>
    <submittedName>
        <fullName evidence="2">DUF5018 domain-containing protein</fullName>
    </submittedName>
</protein>
<feature type="non-terminal residue" evidence="2">
    <location>
        <position position="191"/>
    </location>
</feature>
<reference evidence="3" key="1">
    <citation type="journal article" date="2019" name="Int. J. Syst. Evol. Microbiol.">
        <title>The Global Catalogue of Microorganisms (GCM) 10K type strain sequencing project: providing services to taxonomists for standard genome sequencing and annotation.</title>
        <authorList>
            <consortium name="The Broad Institute Genomics Platform"/>
            <consortium name="The Broad Institute Genome Sequencing Center for Infectious Disease"/>
            <person name="Wu L."/>
            <person name="Ma J."/>
        </authorList>
    </citation>
    <scope>NUCLEOTIDE SEQUENCE [LARGE SCALE GENOMIC DNA]</scope>
    <source>
        <strain evidence="3">CCUG 49571</strain>
    </source>
</reference>
<evidence type="ECO:0000259" key="1">
    <source>
        <dbReference type="Pfam" id="PF16410"/>
    </source>
</evidence>
<dbReference type="EMBL" id="JBHSEP010000058">
    <property type="protein sequence ID" value="MFC4602066.1"/>
    <property type="molecule type" value="Genomic_DNA"/>
</dbReference>
<feature type="non-terminal residue" evidence="2">
    <location>
        <position position="1"/>
    </location>
</feature>
<keyword evidence="3" id="KW-1185">Reference proteome</keyword>
<sequence length="191" mass="19302">SISPNSGVARNFTNPVTYTVTAADGSTQNYTVTVNVAASPAKEITAFSFATPSAAGTINEASRTITITVPYGTDVTSLTPTITHTGASISPTSGVARNFTNPVTYTVTAADGSTQNYTVTVNVAASPAKAITAFSFATPSAAGTINEASRTITITVPYGTDVTSLTPTITHTGANISPNSGAAQNFTNPVT</sequence>
<evidence type="ECO:0000313" key="3">
    <source>
        <dbReference type="Proteomes" id="UP001596028"/>
    </source>
</evidence>
<organism evidence="2 3">
    <name type="scientific">Cohnella hongkongensis</name>
    <dbReference type="NCBI Taxonomy" id="178337"/>
    <lineage>
        <taxon>Bacteria</taxon>
        <taxon>Bacillati</taxon>
        <taxon>Bacillota</taxon>
        <taxon>Bacilli</taxon>
        <taxon>Bacillales</taxon>
        <taxon>Paenibacillaceae</taxon>
        <taxon>Cohnella</taxon>
    </lineage>
</organism>
<dbReference type="Pfam" id="PF16410">
    <property type="entry name" value="DUF5018"/>
    <property type="match status" value="1"/>
</dbReference>
<evidence type="ECO:0000313" key="2">
    <source>
        <dbReference type="EMBL" id="MFC4602066.1"/>
    </source>
</evidence>
<proteinExistence type="predicted"/>
<dbReference type="RefSeq" id="WP_378103051.1">
    <property type="nucleotide sequence ID" value="NZ_JBHSEP010000058.1"/>
</dbReference>
<comment type="caution">
    <text evidence="2">The sequence shown here is derived from an EMBL/GenBank/DDBJ whole genome shotgun (WGS) entry which is preliminary data.</text>
</comment>
<feature type="domain" description="DUF5018" evidence="1">
    <location>
        <begin position="39"/>
        <end position="123"/>
    </location>
</feature>
<name>A0ABV9FJ87_9BACL</name>
<gene>
    <name evidence="2" type="ORF">ACFO3S_27925</name>
</gene>